<dbReference type="InterPro" id="IPR011008">
    <property type="entry name" value="Dimeric_a/b-barrel"/>
</dbReference>
<dbReference type="InterPro" id="IPR013097">
    <property type="entry name" value="Dabb"/>
</dbReference>
<dbReference type="KEGG" id="yag:AABB28_17385"/>
<accession>A0AAN0NH64</accession>
<protein>
    <submittedName>
        <fullName evidence="2">Dabb family protein</fullName>
    </submittedName>
</protein>
<dbReference type="Pfam" id="PF07876">
    <property type="entry name" value="Dabb"/>
    <property type="match status" value="1"/>
</dbReference>
<evidence type="ECO:0000313" key="3">
    <source>
        <dbReference type="Proteomes" id="UP001451782"/>
    </source>
</evidence>
<keyword evidence="3" id="KW-1185">Reference proteome</keyword>
<proteinExistence type="predicted"/>
<dbReference type="Gene3D" id="3.30.70.100">
    <property type="match status" value="1"/>
</dbReference>
<dbReference type="Proteomes" id="UP001451782">
    <property type="component" value="Chromosome"/>
</dbReference>
<feature type="domain" description="Stress-response A/B barrel" evidence="1">
    <location>
        <begin position="2"/>
        <end position="100"/>
    </location>
</feature>
<dbReference type="PROSITE" id="PS51502">
    <property type="entry name" value="S_R_A_B_BARREL"/>
    <property type="match status" value="1"/>
</dbReference>
<dbReference type="RefSeq" id="WP_342069962.1">
    <property type="nucleotide sequence ID" value="NZ_CP151762.1"/>
</dbReference>
<dbReference type="EMBL" id="CP151762">
    <property type="protein sequence ID" value="WZU63582.1"/>
    <property type="molecule type" value="Genomic_DNA"/>
</dbReference>
<name>A0AAN0NH64_9RHOB</name>
<dbReference type="SUPFAM" id="SSF54909">
    <property type="entry name" value="Dimeric alpha+beta barrel"/>
    <property type="match status" value="1"/>
</dbReference>
<dbReference type="SMART" id="SM00886">
    <property type="entry name" value="Dabb"/>
    <property type="match status" value="1"/>
</dbReference>
<evidence type="ECO:0000259" key="1">
    <source>
        <dbReference type="PROSITE" id="PS51502"/>
    </source>
</evidence>
<organism evidence="2 3">
    <name type="scientific">Yoonia algicola</name>
    <dbReference type="NCBI Taxonomy" id="3137368"/>
    <lineage>
        <taxon>Bacteria</taxon>
        <taxon>Pseudomonadati</taxon>
        <taxon>Pseudomonadota</taxon>
        <taxon>Alphaproteobacteria</taxon>
        <taxon>Rhodobacterales</taxon>
        <taxon>Paracoccaceae</taxon>
        <taxon>Yoonia</taxon>
    </lineage>
</organism>
<reference evidence="2 3" key="1">
    <citation type="submission" date="2024-04" db="EMBL/GenBank/DDBJ databases">
        <title>Phylogenomic analyses of a clade within the roseobacter group suggest taxonomic reassignments of species of the genera Aestuariivita, Citreicella, Loktanella, Nautella, Pelagibaca, Ruegeria, Thalassobius, Thiobacimonas and Tropicibacter, and the proposal o.</title>
        <authorList>
            <person name="Jeon C.O."/>
        </authorList>
    </citation>
    <scope>NUCLEOTIDE SEQUENCE [LARGE SCALE GENOMIC DNA]</scope>
    <source>
        <strain evidence="2 3">G8-12</strain>
    </source>
</reference>
<gene>
    <name evidence="2" type="ORF">AABB28_17385</name>
</gene>
<dbReference type="AlphaFoldDB" id="A0AAN0NH64"/>
<evidence type="ECO:0000313" key="2">
    <source>
        <dbReference type="EMBL" id="WZU63582.1"/>
    </source>
</evidence>
<sequence length="104" mass="11494">MIHHIVMLDLQKEHDCNERAAIMLGLDALRVNLAGFESFAHGPNRDFEKLSPGCTYVFICGFSDETALRHYLSDPAHQALSLRLIALCEGGLAGLRVVDMQVAQ</sequence>